<dbReference type="PANTHER" id="PTHR33542:SF5">
    <property type="entry name" value="FERROCHELATASE CHE1"/>
    <property type="match status" value="1"/>
</dbReference>
<comment type="caution">
    <text evidence="3">The sequence shown here is derived from an EMBL/GenBank/DDBJ whole genome shotgun (WGS) entry which is preliminary data.</text>
</comment>
<name>A0ABX0XY01_9ACTN</name>
<sequence length="291" mass="29982">MRAARLRYDEIPDVRDCGAPLRCAPRAHEIPVVRDCGAPLRCAPRAHDPILLVAHGSSYPRAGATTRALATAVAAVRPGSVVEASFLDHAGPRPGEVLASLRDRGFPSATVVPLLLTSAYHGRVDIPAVLAKARADGVDLDVRLTDVLGPVDGRVPAPLLAGLRRRLAETGVPVDSVVLAAAGTRDRAALTTIELAARALGSRLGVPCLPAYASASTPTAGEAVYALRQRGARSVALAAYFLAPGRLYDAAVESARTAGAVAAAPPLGALPELVRLVLDRVAGVRGEPVAA</sequence>
<gene>
    <name evidence="3" type="ORF">HC031_14525</name>
</gene>
<protein>
    <submittedName>
        <fullName evidence="3">Cobalamin biosynthesis protein CbiX</fullName>
    </submittedName>
</protein>
<evidence type="ECO:0000313" key="4">
    <source>
        <dbReference type="Proteomes" id="UP000722989"/>
    </source>
</evidence>
<dbReference type="InterPro" id="IPR050963">
    <property type="entry name" value="Sirohydro_Cobaltochel/CbiX"/>
</dbReference>
<dbReference type="SUPFAM" id="SSF53800">
    <property type="entry name" value="Chelatase"/>
    <property type="match status" value="1"/>
</dbReference>
<accession>A0ABX0XY01</accession>
<dbReference type="Proteomes" id="UP000722989">
    <property type="component" value="Unassembled WGS sequence"/>
</dbReference>
<dbReference type="InterPro" id="IPR002762">
    <property type="entry name" value="CbiX-like"/>
</dbReference>
<evidence type="ECO:0000256" key="1">
    <source>
        <dbReference type="ARBA" id="ARBA00022723"/>
    </source>
</evidence>
<keyword evidence="2" id="KW-0456">Lyase</keyword>
<evidence type="ECO:0000313" key="3">
    <source>
        <dbReference type="EMBL" id="NJC70921.1"/>
    </source>
</evidence>
<proteinExistence type="predicted"/>
<dbReference type="EMBL" id="JAATVY010000008">
    <property type="protein sequence ID" value="NJC70921.1"/>
    <property type="molecule type" value="Genomic_DNA"/>
</dbReference>
<dbReference type="Pfam" id="PF01903">
    <property type="entry name" value="CbiX"/>
    <property type="match status" value="2"/>
</dbReference>
<evidence type="ECO:0000256" key="2">
    <source>
        <dbReference type="ARBA" id="ARBA00023239"/>
    </source>
</evidence>
<keyword evidence="4" id="KW-1185">Reference proteome</keyword>
<dbReference type="PANTHER" id="PTHR33542">
    <property type="entry name" value="SIROHYDROCHLORIN FERROCHELATASE, CHLOROPLASTIC"/>
    <property type="match status" value="1"/>
</dbReference>
<reference evidence="3 4" key="1">
    <citation type="submission" date="2020-03" db="EMBL/GenBank/DDBJ databases">
        <title>WGS of the type strain of Planosporangium spp.</title>
        <authorList>
            <person name="Thawai C."/>
        </authorList>
    </citation>
    <scope>NUCLEOTIDE SEQUENCE [LARGE SCALE GENOMIC DNA]</scope>
    <source>
        <strain evidence="3 4">TBRC 5610</strain>
    </source>
</reference>
<organism evidence="3 4">
    <name type="scientific">Planosporangium thailandense</name>
    <dbReference type="NCBI Taxonomy" id="765197"/>
    <lineage>
        <taxon>Bacteria</taxon>
        <taxon>Bacillati</taxon>
        <taxon>Actinomycetota</taxon>
        <taxon>Actinomycetes</taxon>
        <taxon>Micromonosporales</taxon>
        <taxon>Micromonosporaceae</taxon>
        <taxon>Planosporangium</taxon>
    </lineage>
</organism>
<keyword evidence="1" id="KW-0479">Metal-binding</keyword>
<dbReference type="CDD" id="cd03416">
    <property type="entry name" value="CbiX_SirB_N"/>
    <property type="match status" value="1"/>
</dbReference>
<dbReference type="Gene3D" id="3.40.50.1400">
    <property type="match status" value="2"/>
</dbReference>